<accession>A0A1G1W8X3</accession>
<comment type="caution">
    <text evidence="4">The sequence shown here is derived from an EMBL/GenBank/DDBJ whole genome shotgun (WGS) entry which is preliminary data.</text>
</comment>
<feature type="modified residue" description="4-aspartylphosphate" evidence="2">
    <location>
        <position position="57"/>
    </location>
</feature>
<keyword evidence="1 2" id="KW-0597">Phosphoprotein</keyword>
<dbReference type="InterPro" id="IPR011006">
    <property type="entry name" value="CheY-like_superfamily"/>
</dbReference>
<dbReference type="PROSITE" id="PS50110">
    <property type="entry name" value="RESPONSE_REGULATORY"/>
    <property type="match status" value="1"/>
</dbReference>
<dbReference type="CDD" id="cd17574">
    <property type="entry name" value="REC_OmpR"/>
    <property type="match status" value="1"/>
</dbReference>
<feature type="domain" description="Response regulatory" evidence="3">
    <location>
        <begin position="8"/>
        <end position="124"/>
    </location>
</feature>
<reference evidence="4 5" key="1">
    <citation type="journal article" date="2016" name="Nat. Commun.">
        <title>Thousands of microbial genomes shed light on interconnected biogeochemical processes in an aquifer system.</title>
        <authorList>
            <person name="Anantharaman K."/>
            <person name="Brown C.T."/>
            <person name="Hug L.A."/>
            <person name="Sharon I."/>
            <person name="Castelle C.J."/>
            <person name="Probst A.J."/>
            <person name="Thomas B.C."/>
            <person name="Singh A."/>
            <person name="Wilkins M.J."/>
            <person name="Karaoz U."/>
            <person name="Brodie E.L."/>
            <person name="Williams K.H."/>
            <person name="Hubbard S.S."/>
            <person name="Banfield J.F."/>
        </authorList>
    </citation>
    <scope>NUCLEOTIDE SEQUENCE [LARGE SCALE GENOMIC DNA]</scope>
</reference>
<dbReference type="EMBL" id="MHCQ01000033">
    <property type="protein sequence ID" value="OGY24010.1"/>
    <property type="molecule type" value="Genomic_DNA"/>
</dbReference>
<evidence type="ECO:0000256" key="1">
    <source>
        <dbReference type="ARBA" id="ARBA00022553"/>
    </source>
</evidence>
<evidence type="ECO:0000313" key="5">
    <source>
        <dbReference type="Proteomes" id="UP000177103"/>
    </source>
</evidence>
<dbReference type="PANTHER" id="PTHR44591:SF3">
    <property type="entry name" value="RESPONSE REGULATORY DOMAIN-CONTAINING PROTEIN"/>
    <property type="match status" value="1"/>
</dbReference>
<dbReference type="Gene3D" id="3.40.50.2300">
    <property type="match status" value="1"/>
</dbReference>
<name>A0A1G1W8X3_9BACT</name>
<dbReference type="InterPro" id="IPR001789">
    <property type="entry name" value="Sig_transdc_resp-reg_receiver"/>
</dbReference>
<evidence type="ECO:0000313" key="4">
    <source>
        <dbReference type="EMBL" id="OGY24010.1"/>
    </source>
</evidence>
<dbReference type="SUPFAM" id="SSF52172">
    <property type="entry name" value="CheY-like"/>
    <property type="match status" value="1"/>
</dbReference>
<organism evidence="4 5">
    <name type="scientific">Candidatus Woykebacteria bacterium RBG_13_40_7b</name>
    <dbReference type="NCBI Taxonomy" id="1802594"/>
    <lineage>
        <taxon>Bacteria</taxon>
        <taxon>Candidatus Woykeibacteriota</taxon>
    </lineage>
</organism>
<proteinExistence type="predicted"/>
<dbReference type="SMART" id="SM00448">
    <property type="entry name" value="REC"/>
    <property type="match status" value="1"/>
</dbReference>
<dbReference type="GO" id="GO:0000160">
    <property type="term" value="P:phosphorelay signal transduction system"/>
    <property type="evidence" value="ECO:0007669"/>
    <property type="project" value="InterPro"/>
</dbReference>
<evidence type="ECO:0000256" key="2">
    <source>
        <dbReference type="PROSITE-ProRule" id="PRU00169"/>
    </source>
</evidence>
<dbReference type="Pfam" id="PF00072">
    <property type="entry name" value="Response_reg"/>
    <property type="match status" value="1"/>
</dbReference>
<gene>
    <name evidence="4" type="ORF">A2Y57_01365</name>
</gene>
<dbReference type="InterPro" id="IPR050595">
    <property type="entry name" value="Bact_response_regulator"/>
</dbReference>
<dbReference type="AlphaFoldDB" id="A0A1G1W8X3"/>
<protein>
    <recommendedName>
        <fullName evidence="3">Response regulatory domain-containing protein</fullName>
    </recommendedName>
</protein>
<dbReference type="PANTHER" id="PTHR44591">
    <property type="entry name" value="STRESS RESPONSE REGULATOR PROTEIN 1"/>
    <property type="match status" value="1"/>
</dbReference>
<sequence length="128" mass="14700">MEREDKIKVLLIEDEKEVLDLYRLKLNLDGYNVLAAESGQAGLDLAFRELPEIIFLDLKMPEMDGFEVLKRLRENPKTKDTPILILTNFDEEELVEKGLTLGANEYLVKSTFTPGEISKKVEKWVGED</sequence>
<dbReference type="Proteomes" id="UP000177103">
    <property type="component" value="Unassembled WGS sequence"/>
</dbReference>
<evidence type="ECO:0000259" key="3">
    <source>
        <dbReference type="PROSITE" id="PS50110"/>
    </source>
</evidence>